<feature type="domain" description="DUF4395" evidence="3">
    <location>
        <begin position="55"/>
        <end position="187"/>
    </location>
</feature>
<evidence type="ECO:0000313" key="4">
    <source>
        <dbReference type="EMBL" id="GEL46842.1"/>
    </source>
</evidence>
<gene>
    <name evidence="4" type="ORF">CHO01_19580</name>
</gene>
<dbReference type="EMBL" id="BJVQ01000024">
    <property type="protein sequence ID" value="GEL46842.1"/>
    <property type="molecule type" value="Genomic_DNA"/>
</dbReference>
<sequence length="193" mass="19489">MSRRGRRALTRPPRGDGVPPGGRGPTPTSRHPSLEIPVTTDRRPAPAPAPAPAGIDPRGPRFGAAVTAVLLVAVLLLPGAAATVGLAVVAALFAVGAARGAQGSVPGLLFRRLVRPRLAPPTELEDPRPPRFAQGVGLVITGAGVVLALLGVPEAVPVAAALALVAAVLNAAFGLCLGCELYLLGVRLRPARP</sequence>
<organism evidence="4 5">
    <name type="scientific">Cellulomonas hominis</name>
    <dbReference type="NCBI Taxonomy" id="156981"/>
    <lineage>
        <taxon>Bacteria</taxon>
        <taxon>Bacillati</taxon>
        <taxon>Actinomycetota</taxon>
        <taxon>Actinomycetes</taxon>
        <taxon>Micrococcales</taxon>
        <taxon>Cellulomonadaceae</taxon>
        <taxon>Cellulomonas</taxon>
    </lineage>
</organism>
<dbReference type="Proteomes" id="UP000321723">
    <property type="component" value="Unassembled WGS sequence"/>
</dbReference>
<comment type="caution">
    <text evidence="4">The sequence shown here is derived from an EMBL/GenBank/DDBJ whole genome shotgun (WGS) entry which is preliminary data.</text>
</comment>
<reference evidence="4 5" key="1">
    <citation type="submission" date="2019-07" db="EMBL/GenBank/DDBJ databases">
        <title>Whole genome shotgun sequence of Cellulomonas hominis NBRC 16055.</title>
        <authorList>
            <person name="Hosoyama A."/>
            <person name="Uohara A."/>
            <person name="Ohji S."/>
            <person name="Ichikawa N."/>
        </authorList>
    </citation>
    <scope>NUCLEOTIDE SEQUENCE [LARGE SCALE GENOMIC DNA]</scope>
    <source>
        <strain evidence="4 5">NBRC 16055</strain>
    </source>
</reference>
<dbReference type="InterPro" id="IPR025508">
    <property type="entry name" value="DUF4395"/>
</dbReference>
<proteinExistence type="predicted"/>
<feature type="transmembrane region" description="Helical" evidence="2">
    <location>
        <begin position="87"/>
        <end position="110"/>
    </location>
</feature>
<evidence type="ECO:0000256" key="1">
    <source>
        <dbReference type="SAM" id="MobiDB-lite"/>
    </source>
</evidence>
<protein>
    <recommendedName>
        <fullName evidence="3">DUF4395 domain-containing protein</fullName>
    </recommendedName>
</protein>
<dbReference type="Pfam" id="PF14340">
    <property type="entry name" value="DUF4395"/>
    <property type="match status" value="1"/>
</dbReference>
<feature type="transmembrane region" description="Helical" evidence="2">
    <location>
        <begin position="158"/>
        <end position="184"/>
    </location>
</feature>
<name>A0A511FCD9_9CELL</name>
<feature type="transmembrane region" description="Helical" evidence="2">
    <location>
        <begin position="131"/>
        <end position="152"/>
    </location>
</feature>
<accession>A0A511FCD9</accession>
<feature type="transmembrane region" description="Helical" evidence="2">
    <location>
        <begin position="62"/>
        <end position="81"/>
    </location>
</feature>
<feature type="region of interest" description="Disordered" evidence="1">
    <location>
        <begin position="1"/>
        <end position="57"/>
    </location>
</feature>
<keyword evidence="2" id="KW-0812">Transmembrane</keyword>
<keyword evidence="2" id="KW-0472">Membrane</keyword>
<evidence type="ECO:0000313" key="5">
    <source>
        <dbReference type="Proteomes" id="UP000321723"/>
    </source>
</evidence>
<evidence type="ECO:0000259" key="3">
    <source>
        <dbReference type="Pfam" id="PF14340"/>
    </source>
</evidence>
<dbReference type="AlphaFoldDB" id="A0A511FCD9"/>
<keyword evidence="5" id="KW-1185">Reference proteome</keyword>
<keyword evidence="2" id="KW-1133">Transmembrane helix</keyword>
<evidence type="ECO:0000256" key="2">
    <source>
        <dbReference type="SAM" id="Phobius"/>
    </source>
</evidence>